<evidence type="ECO:0000313" key="9">
    <source>
        <dbReference type="EMBL" id="CAL5141859.1"/>
    </source>
</evidence>
<protein>
    <recommendedName>
        <fullName evidence="3">N-acetylglucosamine-6-phosphate deacetylase</fullName>
        <ecNumber evidence="2">3.5.1.25</ecNumber>
    </recommendedName>
</protein>
<dbReference type="Pfam" id="PF01979">
    <property type="entry name" value="Amidohydro_1"/>
    <property type="match status" value="1"/>
</dbReference>
<keyword evidence="4" id="KW-0479">Metal-binding</keyword>
<dbReference type="Gene3D" id="3.20.20.140">
    <property type="entry name" value="Metal-dependent hydrolases"/>
    <property type="match status" value="1"/>
</dbReference>
<organism evidence="9 10">
    <name type="scientific">Calicophoron daubneyi</name>
    <name type="common">Rumen fluke</name>
    <name type="synonym">Paramphistomum daubneyi</name>
    <dbReference type="NCBI Taxonomy" id="300641"/>
    <lineage>
        <taxon>Eukaryota</taxon>
        <taxon>Metazoa</taxon>
        <taxon>Spiralia</taxon>
        <taxon>Lophotrochozoa</taxon>
        <taxon>Platyhelminthes</taxon>
        <taxon>Trematoda</taxon>
        <taxon>Digenea</taxon>
        <taxon>Plagiorchiida</taxon>
        <taxon>Pronocephalata</taxon>
        <taxon>Paramphistomoidea</taxon>
        <taxon>Paramphistomidae</taxon>
        <taxon>Calicophoron</taxon>
    </lineage>
</organism>
<dbReference type="PANTHER" id="PTHR11113:SF14">
    <property type="entry name" value="N-ACETYLGLUCOSAMINE-6-PHOSPHATE DEACETYLASE"/>
    <property type="match status" value="1"/>
</dbReference>
<dbReference type="CDD" id="cd00854">
    <property type="entry name" value="NagA"/>
    <property type="match status" value="1"/>
</dbReference>
<evidence type="ECO:0000259" key="8">
    <source>
        <dbReference type="Pfam" id="PF01979"/>
    </source>
</evidence>
<evidence type="ECO:0000256" key="1">
    <source>
        <dbReference type="ARBA" id="ARBA00010716"/>
    </source>
</evidence>
<evidence type="ECO:0000313" key="10">
    <source>
        <dbReference type="Proteomes" id="UP001497525"/>
    </source>
</evidence>
<evidence type="ECO:0000256" key="4">
    <source>
        <dbReference type="ARBA" id="ARBA00022723"/>
    </source>
</evidence>
<dbReference type="EC" id="3.5.1.25" evidence="2"/>
<sequence length="452" mass="49271">MEQLKDDLTDKIIRFSDCYILKDEGLIRDDLWVRNGRFIDGQKLFFSERKQADIIFHLKGCVISPGFIDIQVNGGYGYDFSDPSACISDVCFQIARRLPETGVTSFCPTIITSSRHTYGEIISQFGAYEDRAGCARMLGLHLEGPFISKLRSGMHPLNRIIEFGDDPIETLIETYGNCMDPVRIVTVAPELHGCCAVISRLVSKNIVVSVGHTDADCAALEQAITAGATFMTHLFNCMPIFHHRSAHIFGGIINPDPPLYVGLIADLVHLHPAALRVADAIAPGHVILVTDALVAFGLPDGSYTFGEQNIEVKDGKAYLAGTDHFAGGTTPLSTCIRNFWLEVCRPKHSKTDSPNDVSPWPGLGEALAAASTRPARGLRLYQKPSMLKDATNSSSSDLVRGALVPGADADFVILRPESSGSTEKSKLDVLSTWIAGKPVFTAPNVNFCIIYR</sequence>
<evidence type="ECO:0000256" key="5">
    <source>
        <dbReference type="ARBA" id="ARBA00022801"/>
    </source>
</evidence>
<dbReference type="SUPFAM" id="SSF51556">
    <property type="entry name" value="Metallo-dependent hydrolases"/>
    <property type="match status" value="1"/>
</dbReference>
<dbReference type="AlphaFoldDB" id="A0AAV2TZC7"/>
<keyword evidence="5" id="KW-0378">Hydrolase</keyword>
<keyword evidence="6" id="KW-0119">Carbohydrate metabolism</keyword>
<evidence type="ECO:0000256" key="3">
    <source>
        <dbReference type="ARBA" id="ARBA00018029"/>
    </source>
</evidence>
<evidence type="ECO:0000256" key="6">
    <source>
        <dbReference type="ARBA" id="ARBA00023277"/>
    </source>
</evidence>
<comment type="similarity">
    <text evidence="1">Belongs to the metallo-dependent hydrolases superfamily. NagA family.</text>
</comment>
<name>A0AAV2TZC7_CALDB</name>
<accession>A0AAV2TZC7</accession>
<gene>
    <name evidence="9" type="ORF">CDAUBV1_LOCUS17161</name>
</gene>
<proteinExistence type="inferred from homology"/>
<dbReference type="GO" id="GO:0008448">
    <property type="term" value="F:N-acetylglucosamine-6-phosphate deacetylase activity"/>
    <property type="evidence" value="ECO:0007669"/>
    <property type="project" value="UniProtKB-EC"/>
</dbReference>
<dbReference type="PANTHER" id="PTHR11113">
    <property type="entry name" value="N-ACETYLGLUCOSAMINE-6-PHOSPHATE DEACETYLASE"/>
    <property type="match status" value="1"/>
</dbReference>
<reference evidence="9" key="1">
    <citation type="submission" date="2024-06" db="EMBL/GenBank/DDBJ databases">
        <authorList>
            <person name="Liu X."/>
            <person name="Lenzi L."/>
            <person name="Haldenby T S."/>
            <person name="Uol C."/>
        </authorList>
    </citation>
    <scope>NUCLEOTIDE SEQUENCE</scope>
</reference>
<feature type="domain" description="Amidohydrolase-related" evidence="8">
    <location>
        <begin position="62"/>
        <end position="285"/>
    </location>
</feature>
<dbReference type="InterPro" id="IPR011059">
    <property type="entry name" value="Metal-dep_hydrolase_composite"/>
</dbReference>
<dbReference type="EMBL" id="CAXLJL010000933">
    <property type="protein sequence ID" value="CAL5141859.1"/>
    <property type="molecule type" value="Genomic_DNA"/>
</dbReference>
<dbReference type="SUPFAM" id="SSF51338">
    <property type="entry name" value="Composite domain of metallo-dependent hydrolases"/>
    <property type="match status" value="1"/>
</dbReference>
<evidence type="ECO:0000256" key="2">
    <source>
        <dbReference type="ARBA" id="ARBA00011899"/>
    </source>
</evidence>
<comment type="caution">
    <text evidence="9">The sequence shown here is derived from an EMBL/GenBank/DDBJ whole genome shotgun (WGS) entry which is preliminary data.</text>
</comment>
<dbReference type="InterPro" id="IPR003764">
    <property type="entry name" value="GlcNAc_6-P_deAcase"/>
</dbReference>
<dbReference type="InterPro" id="IPR032466">
    <property type="entry name" value="Metal_Hydrolase"/>
</dbReference>
<dbReference type="GO" id="GO:0046872">
    <property type="term" value="F:metal ion binding"/>
    <property type="evidence" value="ECO:0007669"/>
    <property type="project" value="UniProtKB-KW"/>
</dbReference>
<dbReference type="InterPro" id="IPR006680">
    <property type="entry name" value="Amidohydro-rel"/>
</dbReference>
<evidence type="ECO:0000256" key="7">
    <source>
        <dbReference type="ARBA" id="ARBA00047647"/>
    </source>
</evidence>
<dbReference type="Proteomes" id="UP001497525">
    <property type="component" value="Unassembled WGS sequence"/>
</dbReference>
<dbReference type="GO" id="GO:0006046">
    <property type="term" value="P:N-acetylglucosamine catabolic process"/>
    <property type="evidence" value="ECO:0007669"/>
    <property type="project" value="TreeGrafter"/>
</dbReference>
<comment type="catalytic activity">
    <reaction evidence="7">
        <text>N-acetyl-D-glucosamine 6-phosphate + H2O = D-glucosamine 6-phosphate + acetate</text>
        <dbReference type="Rhea" id="RHEA:22936"/>
        <dbReference type="ChEBI" id="CHEBI:15377"/>
        <dbReference type="ChEBI" id="CHEBI:30089"/>
        <dbReference type="ChEBI" id="CHEBI:57513"/>
        <dbReference type="ChEBI" id="CHEBI:58725"/>
        <dbReference type="EC" id="3.5.1.25"/>
    </reaction>
</comment>